<dbReference type="InterPro" id="IPR036291">
    <property type="entry name" value="NAD(P)-bd_dom_sf"/>
</dbReference>
<name>A0AA37WJE8_9ALTE</name>
<dbReference type="Pfam" id="PF13561">
    <property type="entry name" value="adh_short_C2"/>
    <property type="match status" value="1"/>
</dbReference>
<dbReference type="SUPFAM" id="SSF51735">
    <property type="entry name" value="NAD(P)-binding Rossmann-fold domains"/>
    <property type="match status" value="1"/>
</dbReference>
<gene>
    <name evidence="2" type="ORF">GCM10007852_30150</name>
</gene>
<dbReference type="Proteomes" id="UP001156601">
    <property type="component" value="Unassembled WGS sequence"/>
</dbReference>
<proteinExistence type="inferred from homology"/>
<dbReference type="Gene3D" id="3.40.50.720">
    <property type="entry name" value="NAD(P)-binding Rossmann-like Domain"/>
    <property type="match status" value="1"/>
</dbReference>
<dbReference type="FunFam" id="3.40.50.720:FF:000084">
    <property type="entry name" value="Short-chain dehydrogenase reductase"/>
    <property type="match status" value="1"/>
</dbReference>
<reference evidence="2" key="1">
    <citation type="journal article" date="2014" name="Int. J. Syst. Evol. Microbiol.">
        <title>Complete genome sequence of Corynebacterium casei LMG S-19264T (=DSM 44701T), isolated from a smear-ripened cheese.</title>
        <authorList>
            <consortium name="US DOE Joint Genome Institute (JGI-PGF)"/>
            <person name="Walter F."/>
            <person name="Albersmeier A."/>
            <person name="Kalinowski J."/>
            <person name="Ruckert C."/>
        </authorList>
    </citation>
    <scope>NUCLEOTIDE SEQUENCE</scope>
    <source>
        <strain evidence="2">NBRC 110023</strain>
    </source>
</reference>
<dbReference type="PRINTS" id="PR00080">
    <property type="entry name" value="SDRFAMILY"/>
</dbReference>
<dbReference type="EMBL" id="BSOT01000007">
    <property type="protein sequence ID" value="GLR72107.1"/>
    <property type="molecule type" value="Genomic_DNA"/>
</dbReference>
<sequence>MYVQRLTGKTAIITGASEGIGLAIAKRFAEQGAELILIARNKNRLEEVRRQLIMLTSANVHLITTDLSNFEYVKKCIDQIQSLTSNIDILVNNAGTAIFKNLERISVYDYEAIMNVNLRTPLFFTQAFEANLAKRKGCVLNISSHLADQMLPDKSSSVYSASKGALNSLTKALAKELGPKGVRVNALSPGMIVGKTFEKISTCDAEITEQYEEDMPKFQPMGCFGKPEDVAAMALQLVSSESSWITGTVIPIDGGLSIS</sequence>
<comment type="similarity">
    <text evidence="1">Belongs to the short-chain dehydrogenases/reductases (SDR) family.</text>
</comment>
<dbReference type="PROSITE" id="PS00061">
    <property type="entry name" value="ADH_SHORT"/>
    <property type="match status" value="1"/>
</dbReference>
<evidence type="ECO:0000313" key="2">
    <source>
        <dbReference type="EMBL" id="GLR72107.1"/>
    </source>
</evidence>
<protein>
    <submittedName>
        <fullName evidence="2">Dehydrogenase</fullName>
    </submittedName>
</protein>
<dbReference type="CDD" id="cd05233">
    <property type="entry name" value="SDR_c"/>
    <property type="match status" value="1"/>
</dbReference>
<accession>A0AA37WJE8</accession>
<dbReference type="InterPro" id="IPR002347">
    <property type="entry name" value="SDR_fam"/>
</dbReference>
<organism evidence="2 3">
    <name type="scientific">Agaribacter marinus</name>
    <dbReference type="NCBI Taxonomy" id="1431249"/>
    <lineage>
        <taxon>Bacteria</taxon>
        <taxon>Pseudomonadati</taxon>
        <taxon>Pseudomonadota</taxon>
        <taxon>Gammaproteobacteria</taxon>
        <taxon>Alteromonadales</taxon>
        <taxon>Alteromonadaceae</taxon>
        <taxon>Agaribacter</taxon>
    </lineage>
</organism>
<dbReference type="RefSeq" id="WP_284218468.1">
    <property type="nucleotide sequence ID" value="NZ_BSOT01000007.1"/>
</dbReference>
<reference evidence="2" key="2">
    <citation type="submission" date="2023-01" db="EMBL/GenBank/DDBJ databases">
        <title>Draft genome sequence of Agaribacter marinus strain NBRC 110023.</title>
        <authorList>
            <person name="Sun Q."/>
            <person name="Mori K."/>
        </authorList>
    </citation>
    <scope>NUCLEOTIDE SEQUENCE</scope>
    <source>
        <strain evidence="2">NBRC 110023</strain>
    </source>
</reference>
<keyword evidence="3" id="KW-1185">Reference proteome</keyword>
<comment type="caution">
    <text evidence="2">The sequence shown here is derived from an EMBL/GenBank/DDBJ whole genome shotgun (WGS) entry which is preliminary data.</text>
</comment>
<dbReference type="PANTHER" id="PTHR43975">
    <property type="entry name" value="ZGC:101858"/>
    <property type="match status" value="1"/>
</dbReference>
<dbReference type="AlphaFoldDB" id="A0AA37WJE8"/>
<dbReference type="PRINTS" id="PR00081">
    <property type="entry name" value="GDHRDH"/>
</dbReference>
<dbReference type="InterPro" id="IPR020904">
    <property type="entry name" value="Sc_DH/Rdtase_CS"/>
</dbReference>
<evidence type="ECO:0000256" key="1">
    <source>
        <dbReference type="ARBA" id="ARBA00006484"/>
    </source>
</evidence>
<dbReference type="PANTHER" id="PTHR43975:SF2">
    <property type="entry name" value="EG:BACR7A4.14 PROTEIN-RELATED"/>
    <property type="match status" value="1"/>
</dbReference>
<evidence type="ECO:0000313" key="3">
    <source>
        <dbReference type="Proteomes" id="UP001156601"/>
    </source>
</evidence>